<dbReference type="InterPro" id="IPR055947">
    <property type="entry name" value="DUF7525"/>
</dbReference>
<protein>
    <submittedName>
        <fullName evidence="2">Uncharacterized protein</fullName>
    </submittedName>
</protein>
<evidence type="ECO:0000313" key="3">
    <source>
        <dbReference type="Proteomes" id="UP001596312"/>
    </source>
</evidence>
<dbReference type="Pfam" id="PF24369">
    <property type="entry name" value="DUF7525"/>
    <property type="match status" value="1"/>
</dbReference>
<dbReference type="RefSeq" id="WP_340604761.1">
    <property type="nucleotide sequence ID" value="NZ_JBBMXV010000004.1"/>
</dbReference>
<sequence>MARTTQATTDKGLGFGLLFGLLAVGGALAMVAAPVDLLAAWGFAAAVLAGCVLIVAVHAYA</sequence>
<comment type="caution">
    <text evidence="2">The sequence shown here is derived from an EMBL/GenBank/DDBJ whole genome shotgun (WGS) entry which is preliminary data.</text>
</comment>
<feature type="transmembrane region" description="Helical" evidence="1">
    <location>
        <begin position="38"/>
        <end position="60"/>
    </location>
</feature>
<evidence type="ECO:0000256" key="1">
    <source>
        <dbReference type="SAM" id="Phobius"/>
    </source>
</evidence>
<keyword evidence="3" id="KW-1185">Reference proteome</keyword>
<organism evidence="2 3">
    <name type="scientific">Halalkalicoccus tibetensis</name>
    <dbReference type="NCBI Taxonomy" id="175632"/>
    <lineage>
        <taxon>Archaea</taxon>
        <taxon>Methanobacteriati</taxon>
        <taxon>Methanobacteriota</taxon>
        <taxon>Stenosarchaea group</taxon>
        <taxon>Halobacteria</taxon>
        <taxon>Halobacteriales</taxon>
        <taxon>Halococcaceae</taxon>
        <taxon>Halalkalicoccus</taxon>
    </lineage>
</organism>
<evidence type="ECO:0000313" key="2">
    <source>
        <dbReference type="EMBL" id="MFC6906205.1"/>
    </source>
</evidence>
<dbReference type="Proteomes" id="UP001596312">
    <property type="component" value="Unassembled WGS sequence"/>
</dbReference>
<feature type="transmembrane region" description="Helical" evidence="1">
    <location>
        <begin position="12"/>
        <end position="32"/>
    </location>
</feature>
<gene>
    <name evidence="2" type="ORF">ACFQGH_13480</name>
</gene>
<dbReference type="EMBL" id="JBHSXQ010000004">
    <property type="protein sequence ID" value="MFC6906205.1"/>
    <property type="molecule type" value="Genomic_DNA"/>
</dbReference>
<proteinExistence type="predicted"/>
<keyword evidence="1" id="KW-1133">Transmembrane helix</keyword>
<accession>A0ABD5V7S5</accession>
<name>A0ABD5V7S5_9EURY</name>
<dbReference type="AlphaFoldDB" id="A0ABD5V7S5"/>
<reference evidence="2 3" key="1">
    <citation type="journal article" date="2019" name="Int. J. Syst. Evol. Microbiol.">
        <title>The Global Catalogue of Microorganisms (GCM) 10K type strain sequencing project: providing services to taxonomists for standard genome sequencing and annotation.</title>
        <authorList>
            <consortium name="The Broad Institute Genomics Platform"/>
            <consortium name="The Broad Institute Genome Sequencing Center for Infectious Disease"/>
            <person name="Wu L."/>
            <person name="Ma J."/>
        </authorList>
    </citation>
    <scope>NUCLEOTIDE SEQUENCE [LARGE SCALE GENOMIC DNA]</scope>
    <source>
        <strain evidence="2 3">CGMCC 1.3240</strain>
    </source>
</reference>
<keyword evidence="1" id="KW-0472">Membrane</keyword>
<keyword evidence="1" id="KW-0812">Transmembrane</keyword>